<organism evidence="3 4">
    <name type="scientific">Gossypium anomalum</name>
    <dbReference type="NCBI Taxonomy" id="47600"/>
    <lineage>
        <taxon>Eukaryota</taxon>
        <taxon>Viridiplantae</taxon>
        <taxon>Streptophyta</taxon>
        <taxon>Embryophyta</taxon>
        <taxon>Tracheophyta</taxon>
        <taxon>Spermatophyta</taxon>
        <taxon>Magnoliopsida</taxon>
        <taxon>eudicotyledons</taxon>
        <taxon>Gunneridae</taxon>
        <taxon>Pentapetalae</taxon>
        <taxon>rosids</taxon>
        <taxon>malvids</taxon>
        <taxon>Malvales</taxon>
        <taxon>Malvaceae</taxon>
        <taxon>Malvoideae</taxon>
        <taxon>Gossypium</taxon>
    </lineage>
</organism>
<keyword evidence="1" id="KW-0812">Transmembrane</keyword>
<name>A0A8J5Z0G1_9ROSI</name>
<dbReference type="Pfam" id="PF03364">
    <property type="entry name" value="Polyketide_cyc"/>
    <property type="match status" value="1"/>
</dbReference>
<evidence type="ECO:0000259" key="2">
    <source>
        <dbReference type="Pfam" id="PF03364"/>
    </source>
</evidence>
<feature type="transmembrane region" description="Helical" evidence="1">
    <location>
        <begin position="224"/>
        <end position="244"/>
    </location>
</feature>
<keyword evidence="1" id="KW-1133">Transmembrane helix</keyword>
<dbReference type="EMBL" id="JAHUZN010000007">
    <property type="protein sequence ID" value="KAG8488836.1"/>
    <property type="molecule type" value="Genomic_DNA"/>
</dbReference>
<dbReference type="InterPro" id="IPR023393">
    <property type="entry name" value="START-like_dom_sf"/>
</dbReference>
<proteinExistence type="predicted"/>
<sequence>MRASPISPSLTAVSTVVFPPFPATTRFLLHPPPSYKATASLFLSIPCPRFLFSKFRPCPFCSNSDATTNEEDDVYFDVDDDGIVSSDGEAQPLSEDGVFIEIKKLGGNSRRIRSKIGIEANLDTVWNILTNYEKLADVIPGLAVSEVVEKKHKFARLYQIGQQSLPLGLKFNAKGVIDCYEKDLEILPSGKKREIQFKMIEGDFTMFEGTWLIEQGKPRKIKPVLAQMGCIYKVASFLLASLYFRFLSKFNKRKYEGEEASLGEEFQTTLWYLVDLKPKIWLPVRLVENRLSMEIKTNLLSIREEAERLKLCHLAPQFLDIASHLLLLDPFTHTLLISPAPPTFDIIPSVDGESNAPTSPACNPGNHKDLNR</sequence>
<dbReference type="Gene3D" id="3.30.530.20">
    <property type="match status" value="1"/>
</dbReference>
<dbReference type="AlphaFoldDB" id="A0A8J5Z0G1"/>
<dbReference type="PANTHER" id="PTHR34060:SF1">
    <property type="entry name" value="POLYKETIDE CYCLASE _ DEHYDRASE AND LIPID TRANSPORT PROTEIN"/>
    <property type="match status" value="1"/>
</dbReference>
<evidence type="ECO:0000256" key="1">
    <source>
        <dbReference type="SAM" id="Phobius"/>
    </source>
</evidence>
<dbReference type="Proteomes" id="UP000701853">
    <property type="component" value="Chromosome 7"/>
</dbReference>
<dbReference type="OrthoDB" id="5732at2759"/>
<gene>
    <name evidence="3" type="ORF">CXB51_016891</name>
</gene>
<keyword evidence="1" id="KW-0472">Membrane</keyword>
<evidence type="ECO:0000313" key="4">
    <source>
        <dbReference type="Proteomes" id="UP000701853"/>
    </source>
</evidence>
<feature type="domain" description="Coenzyme Q-binding protein COQ10 START" evidence="2">
    <location>
        <begin position="118"/>
        <end position="298"/>
    </location>
</feature>
<comment type="caution">
    <text evidence="3">The sequence shown here is derived from an EMBL/GenBank/DDBJ whole genome shotgun (WGS) entry which is preliminary data.</text>
</comment>
<evidence type="ECO:0000313" key="3">
    <source>
        <dbReference type="EMBL" id="KAG8488836.1"/>
    </source>
</evidence>
<protein>
    <recommendedName>
        <fullName evidence="2">Coenzyme Q-binding protein COQ10 START domain-containing protein</fullName>
    </recommendedName>
</protein>
<dbReference type="InterPro" id="IPR005031">
    <property type="entry name" value="COQ10_START"/>
</dbReference>
<reference evidence="3 4" key="1">
    <citation type="journal article" date="2021" name="bioRxiv">
        <title>The Gossypium anomalum genome as a resource for cotton improvement and evolutionary analysis of hybrid incompatibility.</title>
        <authorList>
            <person name="Grover C.E."/>
            <person name="Yuan D."/>
            <person name="Arick M.A."/>
            <person name="Miller E.R."/>
            <person name="Hu G."/>
            <person name="Peterson D.G."/>
            <person name="Wendel J.F."/>
            <person name="Udall J.A."/>
        </authorList>
    </citation>
    <scope>NUCLEOTIDE SEQUENCE [LARGE SCALE GENOMIC DNA]</scope>
    <source>
        <strain evidence="3">JFW-Udall</strain>
        <tissue evidence="3">Leaf</tissue>
    </source>
</reference>
<accession>A0A8J5Z0G1</accession>
<keyword evidence="4" id="KW-1185">Reference proteome</keyword>
<dbReference type="PANTHER" id="PTHR34060">
    <property type="entry name" value="POLYKETIDE CYCLASE / DEHYDRASE AND LIPID TRANSPORT PROTEIN"/>
    <property type="match status" value="1"/>
</dbReference>
<dbReference type="SUPFAM" id="SSF55961">
    <property type="entry name" value="Bet v1-like"/>
    <property type="match status" value="1"/>
</dbReference>